<dbReference type="EMBL" id="GIKN01007467">
    <property type="protein sequence ID" value="NIE49740.1"/>
    <property type="molecule type" value="Transcribed_RNA"/>
</dbReference>
<proteinExistence type="predicted"/>
<evidence type="ECO:0000313" key="1">
    <source>
        <dbReference type="EMBL" id="NIE49740.1"/>
    </source>
</evidence>
<organism evidence="1">
    <name type="scientific">Rhipicephalus microplus</name>
    <name type="common">Cattle tick</name>
    <name type="synonym">Boophilus microplus</name>
    <dbReference type="NCBI Taxonomy" id="6941"/>
    <lineage>
        <taxon>Eukaryota</taxon>
        <taxon>Metazoa</taxon>
        <taxon>Ecdysozoa</taxon>
        <taxon>Arthropoda</taxon>
        <taxon>Chelicerata</taxon>
        <taxon>Arachnida</taxon>
        <taxon>Acari</taxon>
        <taxon>Parasitiformes</taxon>
        <taxon>Ixodida</taxon>
        <taxon>Ixodoidea</taxon>
        <taxon>Ixodidae</taxon>
        <taxon>Rhipicephalinae</taxon>
        <taxon>Rhipicephalus</taxon>
        <taxon>Boophilus</taxon>
    </lineage>
</organism>
<dbReference type="AlphaFoldDB" id="A0A6G5AHS9"/>
<sequence length="158" mass="18042">MPCTYCVYYEFMSPILSPKCPRACRHLASVTWCCALRRKQKPCHCFFCIGQKAAGPLKVTACWPRRHSNCKQHTQYKMLGNRHKCFISNTSFLDPFCTNTHSTLRNHPHSRPLSVPTTFQALQSLFVNCCPSHFAKAQHSRSTETATRTLLTVTIVAY</sequence>
<protein>
    <submittedName>
        <fullName evidence="1">Uncharacterized protein</fullName>
    </submittedName>
</protein>
<name>A0A6G5AHS9_RHIMP</name>
<accession>A0A6G5AHS9</accession>
<reference evidence="1" key="1">
    <citation type="submission" date="2020-03" db="EMBL/GenBank/DDBJ databases">
        <title>A transcriptome and proteome of the tick Rhipicephalus microplus shaped by the genetic composition of its hosts and developmental stage.</title>
        <authorList>
            <person name="Garcia G.R."/>
            <person name="Ribeiro J.M.C."/>
            <person name="Maruyama S.R."/>
            <person name="Gardinasse L.G."/>
            <person name="Nelson K."/>
            <person name="Ferreira B.R."/>
            <person name="Andrade T.G."/>
            <person name="Santos I.K.F.M."/>
        </authorList>
    </citation>
    <scope>NUCLEOTIDE SEQUENCE</scope>
    <source>
        <strain evidence="1">NSGR</strain>
        <tissue evidence="1">Salivary glands</tissue>
    </source>
</reference>